<protein>
    <recommendedName>
        <fullName evidence="5">Mitochondrial chaperone TCM62</fullName>
    </recommendedName>
</protein>
<dbReference type="Gene3D" id="1.10.560.10">
    <property type="entry name" value="GroEL-like equatorial domain"/>
    <property type="match status" value="1"/>
</dbReference>
<dbReference type="Gene3D" id="3.50.7.10">
    <property type="entry name" value="GroEL"/>
    <property type="match status" value="1"/>
</dbReference>
<dbReference type="OMA" id="PSKMCAD"/>
<comment type="similarity">
    <text evidence="1">Belongs to the chaperonin (HSP60) family.</text>
</comment>
<dbReference type="InterPro" id="IPR027409">
    <property type="entry name" value="GroEL-like_apical_dom_sf"/>
</dbReference>
<reference evidence="3 4" key="1">
    <citation type="journal article" date="2007" name="Proc. Natl. Acad. Sci. U.S.A.">
        <title>Independent sorting-out of thousands of duplicated gene pairs in two yeast species descended from a whole-genome duplication.</title>
        <authorList>
            <person name="Scannell D.R."/>
            <person name="Frank A.C."/>
            <person name="Conant G.C."/>
            <person name="Byrne K.P."/>
            <person name="Woolfit M."/>
            <person name="Wolfe K.H."/>
        </authorList>
    </citation>
    <scope>NUCLEOTIDE SEQUENCE [LARGE SCALE GENOMIC DNA]</scope>
    <source>
        <strain evidence="4">ATCC 22028 / DSM 70294 / BCRC 21397 / CBS 2163 / NBRC 10782 / NRRL Y-8283 / UCD 57-17</strain>
    </source>
</reference>
<dbReference type="InterPro" id="IPR001844">
    <property type="entry name" value="Cpn60/GroEL"/>
</dbReference>
<evidence type="ECO:0000313" key="4">
    <source>
        <dbReference type="Proteomes" id="UP000000267"/>
    </source>
</evidence>
<dbReference type="EMBL" id="DS480404">
    <property type="protein sequence ID" value="EDO17462.1"/>
    <property type="molecule type" value="Genomic_DNA"/>
</dbReference>
<evidence type="ECO:0008006" key="5">
    <source>
        <dbReference type="Google" id="ProtNLM"/>
    </source>
</evidence>
<dbReference type="Proteomes" id="UP000000267">
    <property type="component" value="Unassembled WGS sequence"/>
</dbReference>
<evidence type="ECO:0000256" key="1">
    <source>
        <dbReference type="ARBA" id="ARBA00006607"/>
    </source>
</evidence>
<dbReference type="Gene3D" id="3.30.260.10">
    <property type="entry name" value="TCP-1-like chaperonin intermediate domain"/>
    <property type="match status" value="1"/>
</dbReference>
<dbReference type="GO" id="GO:0042026">
    <property type="term" value="P:protein refolding"/>
    <property type="evidence" value="ECO:0007669"/>
    <property type="project" value="InterPro"/>
</dbReference>
<dbReference type="eggNOG" id="KOG0356">
    <property type="taxonomic scope" value="Eukaryota"/>
</dbReference>
<dbReference type="GO" id="GO:0140662">
    <property type="term" value="F:ATP-dependent protein folding chaperone"/>
    <property type="evidence" value="ECO:0007669"/>
    <property type="project" value="InterPro"/>
</dbReference>
<dbReference type="PhylomeDB" id="A7TK00"/>
<dbReference type="InParanoid" id="A7TK00"/>
<gene>
    <name evidence="3" type="ORF">Kpol_1037p59</name>
</gene>
<dbReference type="GO" id="GO:0005743">
    <property type="term" value="C:mitochondrial inner membrane"/>
    <property type="evidence" value="ECO:0007669"/>
    <property type="project" value="EnsemblFungi"/>
</dbReference>
<keyword evidence="4" id="KW-1185">Reference proteome</keyword>
<proteinExistence type="inferred from homology"/>
<dbReference type="InterPro" id="IPR027413">
    <property type="entry name" value="GROEL-like_equatorial_sf"/>
</dbReference>
<dbReference type="GO" id="GO:0034553">
    <property type="term" value="P:mitochondrial respiratory chain complex II assembly"/>
    <property type="evidence" value="ECO:0007669"/>
    <property type="project" value="EnsemblFungi"/>
</dbReference>
<dbReference type="AlphaFoldDB" id="A7TK00"/>
<dbReference type="KEGG" id="vpo:Kpol_1037p59"/>
<dbReference type="InterPro" id="IPR027410">
    <property type="entry name" value="TCP-1-like_intermed_sf"/>
</dbReference>
<name>A7TK00_VANPO</name>
<dbReference type="SUPFAM" id="SSF52029">
    <property type="entry name" value="GroEL apical domain-like"/>
    <property type="match status" value="1"/>
</dbReference>
<dbReference type="STRING" id="436907.A7TK00"/>
<dbReference type="GeneID" id="5545682"/>
<accession>A7TK00</accession>
<dbReference type="OrthoDB" id="4056908at2759"/>
<keyword evidence="2" id="KW-0143">Chaperone</keyword>
<organism evidence="4">
    <name type="scientific">Vanderwaltozyma polyspora (strain ATCC 22028 / DSM 70294 / BCRC 21397 / CBS 2163 / NBRC 10782 / NRRL Y-8283 / UCD 57-17)</name>
    <name type="common">Kluyveromyces polysporus</name>
    <dbReference type="NCBI Taxonomy" id="436907"/>
    <lineage>
        <taxon>Eukaryota</taxon>
        <taxon>Fungi</taxon>
        <taxon>Dikarya</taxon>
        <taxon>Ascomycota</taxon>
        <taxon>Saccharomycotina</taxon>
        <taxon>Saccharomycetes</taxon>
        <taxon>Saccharomycetales</taxon>
        <taxon>Saccharomycetaceae</taxon>
        <taxon>Vanderwaltozyma</taxon>
    </lineage>
</organism>
<dbReference type="RefSeq" id="XP_001645320.1">
    <property type="nucleotide sequence ID" value="XM_001645270.1"/>
</dbReference>
<dbReference type="PANTHER" id="PTHR45633">
    <property type="entry name" value="60 KDA HEAT SHOCK PROTEIN, MITOCHONDRIAL"/>
    <property type="match status" value="1"/>
</dbReference>
<sequence>MLRCHLRYNNIQNRTIKTLHTPVYKINNSEYRENLLSAIKQLDSILNSSSYNKQLLYQGKYKSFPQLINSNDSIKLQKIIRDYTDSLQLNEANNKLKQIDPASKLGKIGLQLFLDTYNGKVSPLATSLAISLMTQYNQYPHPETMKGINMAIRQVQEYIQGNKISANSKSEVDAIVDRLCADNKDSEIIKKILVSLDYQLKSDEIVRVVRGNKTFDEIEVTKGWKFSNGILNSNEAYLRSLEIPQKKLVYIDSKLLVLVYDGALKDANKILPSITYATKLKKPLLLITSGNCSGDALTSIIINNNKNKRQDNPSRTIVIRYDPKNNNGLRLEENHNLINFLKLPNSLGSIYSPNYSEYVPSKMCADQYYGELDSLKATVDEAFLHNEIAWEDGQECNQIQKTITLKIGAQSEIEIDQRISKIDNLINDIICQGLKSGFIPSYGISLAKCTSTLSELLKSSMNSYNKIGIESVLNILYSEMEKSLKSVYGMNSFEATKNVSNTSNDPSFTNAQLRIQEPIQDVTKLGIVEPWNKLNDCLNNTITFMNLLTSCNTIISRVFEKPKKN</sequence>
<evidence type="ECO:0000313" key="3">
    <source>
        <dbReference type="EMBL" id="EDO17462.1"/>
    </source>
</evidence>
<dbReference type="HOGENOM" id="CLU_485763_0_0_1"/>
<dbReference type="FunCoup" id="A7TK00">
    <property type="interactions" value="140"/>
</dbReference>
<evidence type="ECO:0000256" key="2">
    <source>
        <dbReference type="ARBA" id="ARBA00023186"/>
    </source>
</evidence>